<keyword evidence="14" id="KW-1185">Reference proteome</keyword>
<dbReference type="STRING" id="1112204.GPOL_c41990"/>
<keyword evidence="5 10" id="KW-0645">Protease</keyword>
<evidence type="ECO:0000256" key="12">
    <source>
        <dbReference type="RuleBase" id="RU004387"/>
    </source>
</evidence>
<evidence type="ECO:0000256" key="6">
    <source>
        <dbReference type="ARBA" id="ARBA00022723"/>
    </source>
</evidence>
<feature type="binding site" evidence="10">
    <location>
        <position position="400"/>
    </location>
    <ligand>
        <name>Zn(2+)</name>
        <dbReference type="ChEBI" id="CHEBI:29105"/>
    </ligand>
</feature>
<dbReference type="CDD" id="cd05658">
    <property type="entry name" value="M18_DAP"/>
    <property type="match status" value="1"/>
</dbReference>
<dbReference type="GO" id="GO:0008237">
    <property type="term" value="F:metallopeptidase activity"/>
    <property type="evidence" value="ECO:0007669"/>
    <property type="project" value="UniProtKB-UniRule"/>
</dbReference>
<proteinExistence type="inferred from homology"/>
<dbReference type="InterPro" id="IPR022984">
    <property type="entry name" value="M18_aminopeptidase_2"/>
</dbReference>
<dbReference type="SUPFAM" id="SSF53187">
    <property type="entry name" value="Zn-dependent exopeptidases"/>
    <property type="match status" value="1"/>
</dbReference>
<keyword evidence="6 10" id="KW-0479">Metal-binding</keyword>
<accession>H6MTX4</accession>
<dbReference type="Gene3D" id="2.30.250.10">
    <property type="entry name" value="Aminopeptidase i, Domain 2"/>
    <property type="match status" value="1"/>
</dbReference>
<dbReference type="Pfam" id="PF02127">
    <property type="entry name" value="Peptidase_M18"/>
    <property type="match status" value="1"/>
</dbReference>
<evidence type="ECO:0000256" key="2">
    <source>
        <dbReference type="ARBA" id="ARBA00008290"/>
    </source>
</evidence>
<evidence type="ECO:0000256" key="5">
    <source>
        <dbReference type="ARBA" id="ARBA00022670"/>
    </source>
</evidence>
<dbReference type="GeneID" id="90161203"/>
<gene>
    <name evidence="10" type="primary">apeB</name>
    <name evidence="13" type="ordered locus">GPOL_c41990</name>
</gene>
<protein>
    <recommendedName>
        <fullName evidence="3 10">Probable M18 family aminopeptidase 2</fullName>
        <ecNumber evidence="10">3.4.11.-</ecNumber>
    </recommendedName>
</protein>
<keyword evidence="4 10" id="KW-0031">Aminopeptidase</keyword>
<dbReference type="SUPFAM" id="SSF101821">
    <property type="entry name" value="Aminopeptidase/glucanase lid domain"/>
    <property type="match status" value="1"/>
</dbReference>
<feature type="binding site" evidence="10">
    <location>
        <position position="157"/>
    </location>
    <ligand>
        <name>Zn(2+)</name>
        <dbReference type="ChEBI" id="CHEBI:29105"/>
    </ligand>
</feature>
<dbReference type="GO" id="GO:0004177">
    <property type="term" value="F:aminopeptidase activity"/>
    <property type="evidence" value="ECO:0007669"/>
    <property type="project" value="UniProtKB-UniRule"/>
</dbReference>
<evidence type="ECO:0000313" key="14">
    <source>
        <dbReference type="Proteomes" id="UP000009154"/>
    </source>
</evidence>
<evidence type="ECO:0000256" key="10">
    <source>
        <dbReference type="HAMAP-Rule" id="MF_00467"/>
    </source>
</evidence>
<reference evidence="13 14" key="1">
    <citation type="journal article" date="2012" name="Appl. Environ. Microbiol.">
        <title>Involvement of two latex-clearing proteins during rubber degradation and insights into the subsequent degradation pathway revealed by the genome sequence of Gordonia polyisoprenivorans strain VH2.</title>
        <authorList>
            <person name="Hiessl S."/>
            <person name="Schuldes J."/>
            <person name="Thurmer A."/>
            <person name="Halbsguth T."/>
            <person name="Broker D."/>
            <person name="Angelov A."/>
            <person name="Liebl W."/>
            <person name="Daniel R."/>
            <person name="Steinbuchel A."/>
        </authorList>
    </citation>
    <scope>NUCLEOTIDE SEQUENCE [LARGE SCALE GENOMIC DNA]</scope>
    <source>
        <strain evidence="14">DSM 44266 / VH2</strain>
    </source>
</reference>
<evidence type="ECO:0000256" key="11">
    <source>
        <dbReference type="RuleBase" id="RU004386"/>
    </source>
</evidence>
<comment type="similarity">
    <text evidence="2 10 11">Belongs to the peptidase M18 family.</text>
</comment>
<evidence type="ECO:0000313" key="13">
    <source>
        <dbReference type="EMBL" id="AFA75205.1"/>
    </source>
</evidence>
<dbReference type="GO" id="GO:0008270">
    <property type="term" value="F:zinc ion binding"/>
    <property type="evidence" value="ECO:0007669"/>
    <property type="project" value="UniProtKB-UniRule"/>
</dbReference>
<dbReference type="GO" id="GO:0006508">
    <property type="term" value="P:proteolysis"/>
    <property type="evidence" value="ECO:0007669"/>
    <property type="project" value="UniProtKB-UniRule"/>
</dbReference>
<dbReference type="AlphaFoldDB" id="H6MTX4"/>
<dbReference type="HAMAP" id="MF_00467">
    <property type="entry name" value="Aminopeptidase_M18_2"/>
    <property type="match status" value="1"/>
</dbReference>
<evidence type="ECO:0000256" key="4">
    <source>
        <dbReference type="ARBA" id="ARBA00022438"/>
    </source>
</evidence>
<evidence type="ECO:0000256" key="3">
    <source>
        <dbReference type="ARBA" id="ARBA00014897"/>
    </source>
</evidence>
<keyword evidence="9 10" id="KW-0482">Metalloprotease</keyword>
<comment type="cofactor">
    <cofactor evidence="1 10 12">
        <name>Zn(2+)</name>
        <dbReference type="ChEBI" id="CHEBI:29105"/>
    </cofactor>
</comment>
<evidence type="ECO:0000256" key="9">
    <source>
        <dbReference type="ARBA" id="ARBA00023049"/>
    </source>
</evidence>
<dbReference type="PRINTS" id="PR00932">
    <property type="entry name" value="AMINO1PTASE"/>
</dbReference>
<evidence type="ECO:0000256" key="8">
    <source>
        <dbReference type="ARBA" id="ARBA00022833"/>
    </source>
</evidence>
<dbReference type="GO" id="GO:0005737">
    <property type="term" value="C:cytoplasm"/>
    <property type="evidence" value="ECO:0007669"/>
    <property type="project" value="UniProtKB-ARBA"/>
</dbReference>
<name>H6MTX4_GORPV</name>
<dbReference type="Gene3D" id="3.40.630.10">
    <property type="entry name" value="Zn peptidases"/>
    <property type="match status" value="1"/>
</dbReference>
<dbReference type="RefSeq" id="WP_014361452.1">
    <property type="nucleotide sequence ID" value="NC_016906.1"/>
</dbReference>
<organism evidence="13 14">
    <name type="scientific">Gordonia polyisoprenivorans (strain DSM 44266 / VH2)</name>
    <dbReference type="NCBI Taxonomy" id="1112204"/>
    <lineage>
        <taxon>Bacteria</taxon>
        <taxon>Bacillati</taxon>
        <taxon>Actinomycetota</taxon>
        <taxon>Actinomycetes</taxon>
        <taxon>Mycobacteriales</taxon>
        <taxon>Gordoniaceae</taxon>
        <taxon>Gordonia</taxon>
    </lineage>
</organism>
<dbReference type="InterPro" id="IPR023358">
    <property type="entry name" value="Peptidase_M18_dom2"/>
</dbReference>
<keyword evidence="7 10" id="KW-0378">Hydrolase</keyword>
<dbReference type="HOGENOM" id="CLU_019532_2_0_11"/>
<evidence type="ECO:0000256" key="7">
    <source>
        <dbReference type="ARBA" id="ARBA00022801"/>
    </source>
</evidence>
<dbReference type="KEGG" id="gpo:GPOL_c41990"/>
<feature type="binding site" evidence="10">
    <location>
        <position position="83"/>
    </location>
    <ligand>
        <name>Zn(2+)</name>
        <dbReference type="ChEBI" id="CHEBI:29105"/>
    </ligand>
</feature>
<evidence type="ECO:0000256" key="1">
    <source>
        <dbReference type="ARBA" id="ARBA00001947"/>
    </source>
</evidence>
<dbReference type="eggNOG" id="COG1362">
    <property type="taxonomic scope" value="Bacteria"/>
</dbReference>
<sequence>MSAPRLTTTATARGLGAFIDASPSPFHVCATVAAELEEAGFRRLFEEREWSLDDTRRFYVIRGGSLIAWDLGDGNAFRIVGGHTDSPNLRLKQRPDRVSAGIRTIALEPYGGAWLNSWLDRDLGLSGRLAYRSGNAVEHVLVHVTEPVVRVPQLAIHLSADRKGVTLDPQRHLDGVWGIGADVPDVLDWVAEYAGIAPNSVLGWELMTHDVAPSRLIGTDESLLSAPRLDNQGTCYAGLRALLDGSPAIATRVLALFDHEEVGSGSERGAASDFLSTVLERIVLSRGGSRADYLQAMASSICVSGDMAHATHPNYPERHEPTHQISIDGGPVLKVNQNLRYASDAIGEAVFALACDTAGVPMQRYIHRADLPCGSTIGPITAARTGLMTIDVGAPQLAMHSARELMGAADVPMYSAALQAFLSTEA</sequence>
<dbReference type="InterPro" id="IPR001948">
    <property type="entry name" value="Peptidase_M18"/>
</dbReference>
<dbReference type="EC" id="3.4.11.-" evidence="10"/>
<dbReference type="Proteomes" id="UP000009154">
    <property type="component" value="Chromosome"/>
</dbReference>
<dbReference type="EMBL" id="CP003119">
    <property type="protein sequence ID" value="AFA75205.1"/>
    <property type="molecule type" value="Genomic_DNA"/>
</dbReference>
<keyword evidence="8 10" id="KW-0862">Zinc</keyword>
<dbReference type="PANTHER" id="PTHR28570">
    <property type="entry name" value="ASPARTYL AMINOPEPTIDASE"/>
    <property type="match status" value="1"/>
</dbReference>
<dbReference type="PANTHER" id="PTHR28570:SF3">
    <property type="entry name" value="ASPARTYL AMINOPEPTIDASE"/>
    <property type="match status" value="1"/>
</dbReference>
<dbReference type="NCBIfam" id="NF002759">
    <property type="entry name" value="PRK02813.1"/>
    <property type="match status" value="1"/>
</dbReference>